<accession>A0A382C8M3</accession>
<gene>
    <name evidence="1" type="ORF">METZ01_LOCUS175270</name>
</gene>
<dbReference type="EMBL" id="UINC01033319">
    <property type="protein sequence ID" value="SVB22416.1"/>
    <property type="molecule type" value="Genomic_DNA"/>
</dbReference>
<feature type="non-terminal residue" evidence="1">
    <location>
        <position position="36"/>
    </location>
</feature>
<dbReference type="Gene3D" id="3.90.180.10">
    <property type="entry name" value="Medium-chain alcohol dehydrogenases, catalytic domain"/>
    <property type="match status" value="1"/>
</dbReference>
<dbReference type="SUPFAM" id="SSF50129">
    <property type="entry name" value="GroES-like"/>
    <property type="match status" value="1"/>
</dbReference>
<reference evidence="1" key="1">
    <citation type="submission" date="2018-05" db="EMBL/GenBank/DDBJ databases">
        <authorList>
            <person name="Lanie J.A."/>
            <person name="Ng W.-L."/>
            <person name="Kazmierczak K.M."/>
            <person name="Andrzejewski T.M."/>
            <person name="Davidsen T.M."/>
            <person name="Wayne K.J."/>
            <person name="Tettelin H."/>
            <person name="Glass J.I."/>
            <person name="Rusch D."/>
            <person name="Podicherti R."/>
            <person name="Tsui H.-C.T."/>
            <person name="Winkler M.E."/>
        </authorList>
    </citation>
    <scope>NUCLEOTIDE SEQUENCE</scope>
</reference>
<proteinExistence type="predicted"/>
<organism evidence="1">
    <name type="scientific">marine metagenome</name>
    <dbReference type="NCBI Taxonomy" id="408172"/>
    <lineage>
        <taxon>unclassified sequences</taxon>
        <taxon>metagenomes</taxon>
        <taxon>ecological metagenomes</taxon>
    </lineage>
</organism>
<protein>
    <submittedName>
        <fullName evidence="1">Uncharacterized protein</fullName>
    </submittedName>
</protein>
<name>A0A382C8M3_9ZZZZ</name>
<evidence type="ECO:0000313" key="1">
    <source>
        <dbReference type="EMBL" id="SVB22416.1"/>
    </source>
</evidence>
<dbReference type="InterPro" id="IPR011032">
    <property type="entry name" value="GroES-like_sf"/>
</dbReference>
<dbReference type="AlphaFoldDB" id="A0A382C8M3"/>
<sequence length="36" mass="4121">MQALVKRENGKGIWLEEVPQPEVAAHHVLIKVRRMG</sequence>